<protein>
    <submittedName>
        <fullName evidence="7">Uncharacterized protein</fullName>
    </submittedName>
</protein>
<comment type="function">
    <text evidence="6">May be a carrier protein for lipids.</text>
</comment>
<dbReference type="InterPro" id="IPR036728">
    <property type="entry name" value="PBP_GOBP_sf"/>
</dbReference>
<dbReference type="SUPFAM" id="SSF47565">
    <property type="entry name" value="Insect pheromone/odorant-binding proteins"/>
    <property type="match status" value="1"/>
</dbReference>
<keyword evidence="5" id="KW-0325">Glycoprotein</keyword>
<gene>
    <name evidence="7" type="ORF">NQ314_014908</name>
</gene>
<keyword evidence="3" id="KW-0964">Secreted</keyword>
<name>A0AAV8X0R4_9CUCU</name>
<dbReference type="Pfam" id="PF01395">
    <property type="entry name" value="PBP_GOBP"/>
    <property type="match status" value="1"/>
</dbReference>
<dbReference type="Gene3D" id="1.10.238.20">
    <property type="entry name" value="Pheromone/general odorant binding protein domain"/>
    <property type="match status" value="1"/>
</dbReference>
<accession>A0AAV8X0R4</accession>
<evidence type="ECO:0000256" key="5">
    <source>
        <dbReference type="ARBA" id="ARBA00023180"/>
    </source>
</evidence>
<evidence type="ECO:0000313" key="7">
    <source>
        <dbReference type="EMBL" id="KAJ8932127.1"/>
    </source>
</evidence>
<organism evidence="7 8">
    <name type="scientific">Rhamnusium bicolor</name>
    <dbReference type="NCBI Taxonomy" id="1586634"/>
    <lineage>
        <taxon>Eukaryota</taxon>
        <taxon>Metazoa</taxon>
        <taxon>Ecdysozoa</taxon>
        <taxon>Arthropoda</taxon>
        <taxon>Hexapoda</taxon>
        <taxon>Insecta</taxon>
        <taxon>Pterygota</taxon>
        <taxon>Neoptera</taxon>
        <taxon>Endopterygota</taxon>
        <taxon>Coleoptera</taxon>
        <taxon>Polyphaga</taxon>
        <taxon>Cucujiformia</taxon>
        <taxon>Chrysomeloidea</taxon>
        <taxon>Cerambycidae</taxon>
        <taxon>Lepturinae</taxon>
        <taxon>Rhagiini</taxon>
        <taxon>Rhamnusium</taxon>
    </lineage>
</organism>
<dbReference type="GO" id="GO:0005615">
    <property type="term" value="C:extracellular space"/>
    <property type="evidence" value="ECO:0007669"/>
    <property type="project" value="TreeGrafter"/>
</dbReference>
<dbReference type="AlphaFoldDB" id="A0AAV8X0R4"/>
<dbReference type="EMBL" id="JANEYF010004127">
    <property type="protein sequence ID" value="KAJ8932127.1"/>
    <property type="molecule type" value="Genomic_DNA"/>
</dbReference>
<evidence type="ECO:0000256" key="6">
    <source>
        <dbReference type="ARBA" id="ARBA00056866"/>
    </source>
</evidence>
<evidence type="ECO:0000256" key="1">
    <source>
        <dbReference type="ARBA" id="ARBA00004613"/>
    </source>
</evidence>
<evidence type="ECO:0000313" key="8">
    <source>
        <dbReference type="Proteomes" id="UP001162156"/>
    </source>
</evidence>
<dbReference type="Proteomes" id="UP001162156">
    <property type="component" value="Unassembled WGS sequence"/>
</dbReference>
<comment type="similarity">
    <text evidence="2">Belongs to the PBP/GOBP family.</text>
</comment>
<comment type="subcellular location">
    <subcellularLocation>
        <location evidence="1">Secreted</location>
    </subcellularLocation>
</comment>
<dbReference type="SMART" id="SM00708">
    <property type="entry name" value="PhBP"/>
    <property type="match status" value="1"/>
</dbReference>
<dbReference type="PANTHER" id="PTHR11857">
    <property type="entry name" value="ODORANT BINDING PROTEIN-RELATED"/>
    <property type="match status" value="1"/>
</dbReference>
<reference evidence="7" key="1">
    <citation type="journal article" date="2023" name="Insect Mol. Biol.">
        <title>Genome sequencing provides insights into the evolution of gene families encoding plant cell wall-degrading enzymes in longhorned beetles.</title>
        <authorList>
            <person name="Shin N.R."/>
            <person name="Okamura Y."/>
            <person name="Kirsch R."/>
            <person name="Pauchet Y."/>
        </authorList>
    </citation>
    <scope>NUCLEOTIDE SEQUENCE</scope>
    <source>
        <strain evidence="7">RBIC_L_NR</strain>
    </source>
</reference>
<keyword evidence="4" id="KW-0732">Signal</keyword>
<evidence type="ECO:0000256" key="3">
    <source>
        <dbReference type="ARBA" id="ARBA00022525"/>
    </source>
</evidence>
<evidence type="ECO:0000256" key="4">
    <source>
        <dbReference type="ARBA" id="ARBA00022729"/>
    </source>
</evidence>
<dbReference type="InterPro" id="IPR006170">
    <property type="entry name" value="PBP/GOBP"/>
</dbReference>
<dbReference type="PANTHER" id="PTHR11857:SF43">
    <property type="entry name" value="GEO07291P1-RELATED"/>
    <property type="match status" value="1"/>
</dbReference>
<dbReference type="CDD" id="cd23992">
    <property type="entry name" value="PBP_GOBP"/>
    <property type="match status" value="1"/>
</dbReference>
<comment type="caution">
    <text evidence="7">The sequence shown here is derived from an EMBL/GenBank/DDBJ whole genome shotgun (WGS) entry which is preliminary data.</text>
</comment>
<dbReference type="FunFam" id="1.10.238.20:FF:000001">
    <property type="entry name" value="General odorant-binding protein lush"/>
    <property type="match status" value="1"/>
</dbReference>
<dbReference type="GO" id="GO:0005549">
    <property type="term" value="F:odorant binding"/>
    <property type="evidence" value="ECO:0007669"/>
    <property type="project" value="InterPro"/>
</dbReference>
<keyword evidence="8" id="KW-1185">Reference proteome</keyword>
<dbReference type="GO" id="GO:0007608">
    <property type="term" value="P:sensory perception of smell"/>
    <property type="evidence" value="ECO:0007669"/>
    <property type="project" value="TreeGrafter"/>
</dbReference>
<sequence>MIGHPISREDKEKLFRYHKECVEKTGVDEKLVDESQLGQYPEEPEFKEYTFCLSKRLGLQNEAGEFQMEAVKAQLSKHIQDSAEVDKLIETCVVQKDSPIESAYNTFKCYHDSSSHVDMFYVSIFCNRQL</sequence>
<evidence type="ECO:0000256" key="2">
    <source>
        <dbReference type="ARBA" id="ARBA00008098"/>
    </source>
</evidence>
<proteinExistence type="inferred from homology"/>